<dbReference type="EMBL" id="UINC01116796">
    <property type="protein sequence ID" value="SVC88790.1"/>
    <property type="molecule type" value="Genomic_DNA"/>
</dbReference>
<gene>
    <name evidence="2" type="ORF">METZ01_LOCUS341644</name>
</gene>
<dbReference type="GO" id="GO:0005829">
    <property type="term" value="C:cytosol"/>
    <property type="evidence" value="ECO:0007669"/>
    <property type="project" value="TreeGrafter"/>
</dbReference>
<dbReference type="PANTHER" id="PTHR30344">
    <property type="entry name" value="6-PHOSPHOGLUCONOLACTONASE-RELATED"/>
    <property type="match status" value="1"/>
</dbReference>
<name>A0A382QV42_9ZZZZ</name>
<organism evidence="2">
    <name type="scientific">marine metagenome</name>
    <dbReference type="NCBI Taxonomy" id="408172"/>
    <lineage>
        <taxon>unclassified sequences</taxon>
        <taxon>metagenomes</taxon>
        <taxon>ecological metagenomes</taxon>
    </lineage>
</organism>
<evidence type="ECO:0000256" key="1">
    <source>
        <dbReference type="ARBA" id="ARBA00005564"/>
    </source>
</evidence>
<dbReference type="InterPro" id="IPR015943">
    <property type="entry name" value="WD40/YVTN_repeat-like_dom_sf"/>
</dbReference>
<dbReference type="InterPro" id="IPR050282">
    <property type="entry name" value="Cycloisomerase_2"/>
</dbReference>
<evidence type="ECO:0000313" key="2">
    <source>
        <dbReference type="EMBL" id="SVC88790.1"/>
    </source>
</evidence>
<dbReference type="InterPro" id="IPR011048">
    <property type="entry name" value="Haem_d1_sf"/>
</dbReference>
<proteinExistence type="inferred from homology"/>
<reference evidence="2" key="1">
    <citation type="submission" date="2018-05" db="EMBL/GenBank/DDBJ databases">
        <authorList>
            <person name="Lanie J.A."/>
            <person name="Ng W.-L."/>
            <person name="Kazmierczak K.M."/>
            <person name="Andrzejewski T.M."/>
            <person name="Davidsen T.M."/>
            <person name="Wayne K.J."/>
            <person name="Tettelin H."/>
            <person name="Glass J.I."/>
            <person name="Rusch D."/>
            <person name="Podicherti R."/>
            <person name="Tsui H.-C.T."/>
            <person name="Winkler M.E."/>
        </authorList>
    </citation>
    <scope>NUCLEOTIDE SEQUENCE</scope>
</reference>
<dbReference type="PANTHER" id="PTHR30344:SF1">
    <property type="entry name" value="6-PHOSPHOGLUCONOLACTONASE"/>
    <property type="match status" value="1"/>
</dbReference>
<evidence type="ECO:0008006" key="3">
    <source>
        <dbReference type="Google" id="ProtNLM"/>
    </source>
</evidence>
<accession>A0A382QV42</accession>
<dbReference type="AlphaFoldDB" id="A0A382QV42"/>
<protein>
    <recommendedName>
        <fullName evidence="3">6-phosphogluconolactonase</fullName>
    </recommendedName>
</protein>
<feature type="non-terminal residue" evidence="2">
    <location>
        <position position="300"/>
    </location>
</feature>
<comment type="similarity">
    <text evidence="1">Belongs to the cycloisomerase 2 family.</text>
</comment>
<sequence length="300" mass="31813">MTDVVYAAISGEPKLSVYHIDSASGRLGLASEATLSGNPGALATSPDLNYLYAGINVDDRHEIHSFRIERHSGGGLEQIGGIDIGANPCHLSTDNTGRFLLGAYYSDGMATVHPIGTDGVVADPRVQRVDTAPKAHYIQTDAANRYAFVPHVCDANVIFQFGFDEATGVLTPNPTPTASPGTPEGPRHMCFHPNGRFAFSDGEQGSSVTAWSYDSDAGKLTPLQTLSTLPDGWEGDNSCSQIHITPDGRSVYACNRGHHSLAGFRIDAGTGALELIGIFATDPVPRPLTIDPSGRYVYVA</sequence>
<dbReference type="InterPro" id="IPR019405">
    <property type="entry name" value="Lactonase_7-beta_prop"/>
</dbReference>
<dbReference type="GO" id="GO:0017057">
    <property type="term" value="F:6-phosphogluconolactonase activity"/>
    <property type="evidence" value="ECO:0007669"/>
    <property type="project" value="TreeGrafter"/>
</dbReference>
<dbReference type="SUPFAM" id="SSF51004">
    <property type="entry name" value="C-terminal (heme d1) domain of cytochrome cd1-nitrite reductase"/>
    <property type="match status" value="1"/>
</dbReference>
<dbReference type="Pfam" id="PF10282">
    <property type="entry name" value="Lactonase"/>
    <property type="match status" value="1"/>
</dbReference>
<dbReference type="Gene3D" id="2.130.10.10">
    <property type="entry name" value="YVTN repeat-like/Quinoprotein amine dehydrogenase"/>
    <property type="match status" value="1"/>
</dbReference>